<reference evidence="3" key="1">
    <citation type="submission" date="2016-10" db="EMBL/GenBank/DDBJ databases">
        <title>The complete genome sequence of the rumen bacterium Butyrivibrio hungatei MB2003.</title>
        <authorList>
            <person name="Palevich N."/>
            <person name="Kelly W.J."/>
            <person name="Leahy S.C."/>
            <person name="Altermann E."/>
            <person name="Rakonjac J."/>
            <person name="Attwood G.T."/>
        </authorList>
    </citation>
    <scope>NUCLEOTIDE SEQUENCE [LARGE SCALE GENOMIC DNA]</scope>
    <source>
        <strain evidence="3">MB2003</strain>
        <plasmid evidence="3">Plasmid pnp144</plasmid>
    </source>
</reference>
<feature type="domain" description="HTH cro/C1-type" evidence="1">
    <location>
        <begin position="115"/>
        <end position="151"/>
    </location>
</feature>
<dbReference type="InterPro" id="IPR001387">
    <property type="entry name" value="Cro/C1-type_HTH"/>
</dbReference>
<proteinExistence type="predicted"/>
<geneLocation type="plasmid" evidence="3">
    <name>pnp144</name>
</geneLocation>
<dbReference type="OrthoDB" id="9813152at2"/>
<dbReference type="GO" id="GO:0003677">
    <property type="term" value="F:DNA binding"/>
    <property type="evidence" value="ECO:0007669"/>
    <property type="project" value="InterPro"/>
</dbReference>
<dbReference type="KEGG" id="bhu:bhn_II143"/>
<dbReference type="RefSeq" id="WP_071177701.1">
    <property type="nucleotide sequence ID" value="NZ_CP017832.1"/>
</dbReference>
<name>A0A1D9P622_9FIRM</name>
<dbReference type="PROSITE" id="PS50943">
    <property type="entry name" value="HTH_CROC1"/>
    <property type="match status" value="1"/>
</dbReference>
<keyword evidence="2" id="KW-0614">Plasmid</keyword>
<evidence type="ECO:0000313" key="3">
    <source>
        <dbReference type="Proteomes" id="UP000179284"/>
    </source>
</evidence>
<accession>A0A1D9P622</accession>
<dbReference type="SUPFAM" id="SSF47413">
    <property type="entry name" value="lambda repressor-like DNA-binding domains"/>
    <property type="match status" value="1"/>
</dbReference>
<evidence type="ECO:0000313" key="2">
    <source>
        <dbReference type="EMBL" id="AOZ97942.1"/>
    </source>
</evidence>
<sequence length="302" mass="34231">MRISDWLSISERQLLSSLTNLDLTDEILSIKVSIALNMWLTNDEFSKYTMMVVGKGAAKSLSKLVDGNPVVAKLFISSKERACGYDKGHLLLNYLFDNNEPSEDALQRLLLPELVKDIRSKTGLSQRNFAEHYGISKKSLEAWETGKKKISKYSFEYLKSCIFKNSIYMSQDALLKLPFSILEDGTQQYLISCSSLNYETRLTGVIWVRKAVVENPSDTIFVIPVKNNEVIRGGELVYIWQEYPPDLQECIKCAIKYGCKSILFFTKALGDISTEDGTVAEKIAKLLSIQRLPLNLNHNDFI</sequence>
<dbReference type="AlphaFoldDB" id="A0A1D9P622"/>
<gene>
    <name evidence="2" type="ORF">bhn_II143</name>
</gene>
<organism evidence="2 3">
    <name type="scientific">Butyrivibrio hungatei</name>
    <dbReference type="NCBI Taxonomy" id="185008"/>
    <lineage>
        <taxon>Bacteria</taxon>
        <taxon>Bacillati</taxon>
        <taxon>Bacillota</taxon>
        <taxon>Clostridia</taxon>
        <taxon>Lachnospirales</taxon>
        <taxon>Lachnospiraceae</taxon>
        <taxon>Butyrivibrio</taxon>
    </lineage>
</organism>
<protein>
    <submittedName>
        <fullName evidence="2">HTH domain-containing protein</fullName>
    </submittedName>
</protein>
<dbReference type="InterPro" id="IPR010982">
    <property type="entry name" value="Lambda_DNA-bd_dom_sf"/>
</dbReference>
<evidence type="ECO:0000259" key="1">
    <source>
        <dbReference type="PROSITE" id="PS50943"/>
    </source>
</evidence>
<dbReference type="Gene3D" id="1.10.260.40">
    <property type="entry name" value="lambda repressor-like DNA-binding domains"/>
    <property type="match status" value="1"/>
</dbReference>
<dbReference type="CDD" id="cd00093">
    <property type="entry name" value="HTH_XRE"/>
    <property type="match status" value="1"/>
</dbReference>
<keyword evidence="3" id="KW-1185">Reference proteome</keyword>
<dbReference type="Proteomes" id="UP000179284">
    <property type="component" value="Plasmid pNP144"/>
</dbReference>
<dbReference type="EMBL" id="CP017832">
    <property type="protein sequence ID" value="AOZ97942.1"/>
    <property type="molecule type" value="Genomic_DNA"/>
</dbReference>